<dbReference type="AlphaFoldDB" id="A0A6A2Z4U6"/>
<comment type="caution">
    <text evidence="2">The sequence shown here is derived from an EMBL/GenBank/DDBJ whole genome shotgun (WGS) entry which is preliminary data.</text>
</comment>
<dbReference type="PANTHER" id="PTHR19316:SF18">
    <property type="entry name" value="HSP70-BINDING PROTEIN 1"/>
    <property type="match status" value="1"/>
</dbReference>
<dbReference type="EMBL" id="VEPZ02001209">
    <property type="protein sequence ID" value="KAE8687011.1"/>
    <property type="molecule type" value="Genomic_DNA"/>
</dbReference>
<proteinExistence type="predicted"/>
<feature type="region of interest" description="Disordered" evidence="1">
    <location>
        <begin position="186"/>
        <end position="232"/>
    </location>
</feature>
<gene>
    <name evidence="2" type="ORF">F3Y22_tig00111027pilonHSYRG00739</name>
</gene>
<dbReference type="InterPro" id="IPR016024">
    <property type="entry name" value="ARM-type_fold"/>
</dbReference>
<protein>
    <submittedName>
        <fullName evidence="2">Zinc finger family protein</fullName>
    </submittedName>
</protein>
<dbReference type="InterPro" id="IPR050693">
    <property type="entry name" value="Hsp70_NEF-Inhibitors"/>
</dbReference>
<organism evidence="2 3">
    <name type="scientific">Hibiscus syriacus</name>
    <name type="common">Rose of Sharon</name>
    <dbReference type="NCBI Taxonomy" id="106335"/>
    <lineage>
        <taxon>Eukaryota</taxon>
        <taxon>Viridiplantae</taxon>
        <taxon>Streptophyta</taxon>
        <taxon>Embryophyta</taxon>
        <taxon>Tracheophyta</taxon>
        <taxon>Spermatophyta</taxon>
        <taxon>Magnoliopsida</taxon>
        <taxon>eudicotyledons</taxon>
        <taxon>Gunneridae</taxon>
        <taxon>Pentapetalae</taxon>
        <taxon>rosids</taxon>
        <taxon>malvids</taxon>
        <taxon>Malvales</taxon>
        <taxon>Malvaceae</taxon>
        <taxon>Malvoideae</taxon>
        <taxon>Hibiscus</taxon>
    </lineage>
</organism>
<reference evidence="2" key="1">
    <citation type="submission" date="2019-09" db="EMBL/GenBank/DDBJ databases">
        <title>Draft genome information of white flower Hibiscus syriacus.</title>
        <authorList>
            <person name="Kim Y.-M."/>
        </authorList>
    </citation>
    <scope>NUCLEOTIDE SEQUENCE [LARGE SCALE GENOMIC DNA]</scope>
    <source>
        <strain evidence="2">YM2019G1</strain>
    </source>
</reference>
<evidence type="ECO:0000256" key="1">
    <source>
        <dbReference type="SAM" id="MobiDB-lite"/>
    </source>
</evidence>
<dbReference type="SUPFAM" id="SSF48371">
    <property type="entry name" value="ARM repeat"/>
    <property type="match status" value="1"/>
</dbReference>
<evidence type="ECO:0000313" key="2">
    <source>
        <dbReference type="EMBL" id="KAE8687011.1"/>
    </source>
</evidence>
<dbReference type="GO" id="GO:0000774">
    <property type="term" value="F:adenyl-nucleotide exchange factor activity"/>
    <property type="evidence" value="ECO:0007669"/>
    <property type="project" value="TreeGrafter"/>
</dbReference>
<keyword evidence="3" id="KW-1185">Reference proteome</keyword>
<dbReference type="PANTHER" id="PTHR19316">
    <property type="entry name" value="PROTEIN FOLDING REGULATOR"/>
    <property type="match status" value="1"/>
</dbReference>
<dbReference type="Proteomes" id="UP000436088">
    <property type="component" value="Unassembled WGS sequence"/>
</dbReference>
<dbReference type="Gene3D" id="1.25.10.10">
    <property type="entry name" value="Leucine-rich Repeat Variant"/>
    <property type="match status" value="1"/>
</dbReference>
<dbReference type="InterPro" id="IPR011989">
    <property type="entry name" value="ARM-like"/>
</dbReference>
<dbReference type="GO" id="GO:0005783">
    <property type="term" value="C:endoplasmic reticulum"/>
    <property type="evidence" value="ECO:0007669"/>
    <property type="project" value="TreeGrafter"/>
</dbReference>
<accession>A0A6A2Z4U6</accession>
<sequence>MEANGLEPLISNLSSDPDVTVQPKHFMQYLVALIRHNKPGIAVFRLANGYAALRDALGTENVRFQRKALNLIQYLLHENPSDCNVMSELGFPRIMMHLASSEDAEVREAALRCFLELVQDKTGGNNGGLGEDNEKLKQILEERVKAISLMSPEDLGAAREEKQLVDSLWSMYYKEISSLRDNELLALPGEDEPPPDVASQHFEPPPRGWARTSDSNSSVKKQDAPLLLGPSP</sequence>
<evidence type="ECO:0000313" key="3">
    <source>
        <dbReference type="Proteomes" id="UP000436088"/>
    </source>
</evidence>
<name>A0A6A2Z4U6_HIBSY</name>